<evidence type="ECO:0000313" key="3">
    <source>
        <dbReference type="Proteomes" id="UP001432180"/>
    </source>
</evidence>
<proteinExistence type="predicted"/>
<dbReference type="EMBL" id="CP121472">
    <property type="protein sequence ID" value="WPL18371.1"/>
    <property type="molecule type" value="Genomic_DNA"/>
</dbReference>
<evidence type="ECO:0000313" key="2">
    <source>
        <dbReference type="EMBL" id="WPL18371.1"/>
    </source>
</evidence>
<feature type="domain" description="YhcG N-terminal" evidence="1">
    <location>
        <begin position="18"/>
        <end position="83"/>
    </location>
</feature>
<dbReference type="Pfam" id="PF17761">
    <property type="entry name" value="DUF1016_N"/>
    <property type="match status" value="1"/>
</dbReference>
<dbReference type="RefSeq" id="WP_328984138.1">
    <property type="nucleotide sequence ID" value="NZ_CP121472.1"/>
</dbReference>
<evidence type="ECO:0000259" key="1">
    <source>
        <dbReference type="Pfam" id="PF17761"/>
    </source>
</evidence>
<protein>
    <recommendedName>
        <fullName evidence="1">YhcG N-terminal domain-containing protein</fullName>
    </recommendedName>
</protein>
<sequence length="100" mass="11109">MSEPQDLTEASNRLLGELRGMITDAREQLAQTTNAGLTMLYWNLGSRLHREILGEKRAEYGKRIVAAVGRQLSGEFGSDLSEKTSGAWFSCPGFSDNCRR</sequence>
<dbReference type="Proteomes" id="UP001432180">
    <property type="component" value="Chromosome"/>
</dbReference>
<gene>
    <name evidence="2" type="ORF">Thiowin_03442</name>
</gene>
<organism evidence="2 3">
    <name type="scientific">Thiorhodovibrio winogradskyi</name>
    <dbReference type="NCBI Taxonomy" id="77007"/>
    <lineage>
        <taxon>Bacteria</taxon>
        <taxon>Pseudomonadati</taxon>
        <taxon>Pseudomonadota</taxon>
        <taxon>Gammaproteobacteria</taxon>
        <taxon>Chromatiales</taxon>
        <taxon>Chromatiaceae</taxon>
        <taxon>Thiorhodovibrio</taxon>
    </lineage>
</organism>
<dbReference type="InterPro" id="IPR041527">
    <property type="entry name" value="YhcG_N"/>
</dbReference>
<accession>A0ABZ0SE92</accession>
<reference evidence="2 3" key="1">
    <citation type="journal article" date="2023" name="Microorganisms">
        <title>Thiorhodovibrio frisius and Trv. litoralis spp. nov., Two Novel Members from a Clade of Fastidious Purple Sulfur Bacteria That Exhibit Unique Red-Shifted Light-Harvesting Capabilities.</title>
        <authorList>
            <person name="Methner A."/>
            <person name="Kuzyk S.B."/>
            <person name="Petersen J."/>
            <person name="Bauer S."/>
            <person name="Brinkmann H."/>
            <person name="Sichau K."/>
            <person name="Wanner G."/>
            <person name="Wolf J."/>
            <person name="Neumann-Schaal M."/>
            <person name="Henke P."/>
            <person name="Tank M."/>
            <person name="Sproer C."/>
            <person name="Bunk B."/>
            <person name="Overmann J."/>
        </authorList>
    </citation>
    <scope>NUCLEOTIDE SEQUENCE [LARGE SCALE GENOMIC DNA]</scope>
    <source>
        <strain evidence="2 3">DSM 6702</strain>
    </source>
</reference>
<name>A0ABZ0SE92_9GAMM</name>
<keyword evidence="3" id="KW-1185">Reference proteome</keyword>